<name>V9M0N8_9CAUD</name>
<evidence type="ECO:0000313" key="2">
    <source>
        <dbReference type="Proteomes" id="UP000272155"/>
    </source>
</evidence>
<organism evidence="1 2">
    <name type="scientific">Vibrio phage VP4B</name>
    <dbReference type="NCBI Taxonomy" id="1262540"/>
    <lineage>
        <taxon>Viruses</taxon>
        <taxon>Duplodnaviria</taxon>
        <taxon>Heunggongvirae</taxon>
        <taxon>Uroviricota</taxon>
        <taxon>Caudoviricetes</taxon>
        <taxon>Chimalliviridae</taxon>
        <taxon>Gorgonvirinae</taxon>
        <taxon>Tidunavirus</taxon>
        <taxon>Tidunavirus VP4B</taxon>
    </lineage>
</organism>
<evidence type="ECO:0000313" key="1">
    <source>
        <dbReference type="EMBL" id="AGB07223.1"/>
    </source>
</evidence>
<dbReference type="RefSeq" id="YP_009626085.1">
    <property type="nucleotide sequence ID" value="NC_042136.1"/>
</dbReference>
<dbReference type="OrthoDB" id="26193at10239"/>
<dbReference type="GeneID" id="40102985"/>
<sequence length="134" mass="15117">MSHLNHILKLNSKLVDQGITNPEHHQSVTTNAVVRAIVAYTYITGGIDGPAMTNEAVAQMERTVEMWNEVSPLDYDTIFERTKAVFQRLYNQAVAGGKFTPILADQIDDIDLMEIPEFESTFKALLNEMIAYNR</sequence>
<dbReference type="Proteomes" id="UP000272155">
    <property type="component" value="Segment"/>
</dbReference>
<dbReference type="KEGG" id="vg:40102985"/>
<protein>
    <submittedName>
        <fullName evidence="1">Uncharacterized protein</fullName>
    </submittedName>
</protein>
<reference evidence="1 2" key="1">
    <citation type="submission" date="2012-11" db="EMBL/GenBank/DDBJ databases">
        <title>Complete genome sequence of a novel phiKZ-like Vibrio phage.</title>
        <authorList>
            <person name="Luo Z."/>
            <person name="Yu Y."/>
        </authorList>
    </citation>
    <scope>NUCLEOTIDE SEQUENCE [LARGE SCALE GENOMIC DNA]</scope>
</reference>
<proteinExistence type="predicted"/>
<accession>V9M0N8</accession>
<keyword evidence="2" id="KW-1185">Reference proteome</keyword>
<dbReference type="EMBL" id="KC131130">
    <property type="protein sequence ID" value="AGB07223.1"/>
    <property type="molecule type" value="Genomic_DNA"/>
</dbReference>